<organism evidence="2 3">
    <name type="scientific">Moschus moschiferus</name>
    <name type="common">Siberian musk deer</name>
    <name type="synonym">Moschus sibiricus</name>
    <dbReference type="NCBI Taxonomy" id="68415"/>
    <lineage>
        <taxon>Eukaryota</taxon>
        <taxon>Metazoa</taxon>
        <taxon>Chordata</taxon>
        <taxon>Craniata</taxon>
        <taxon>Vertebrata</taxon>
        <taxon>Euteleostomi</taxon>
        <taxon>Mammalia</taxon>
        <taxon>Eutheria</taxon>
        <taxon>Laurasiatheria</taxon>
        <taxon>Artiodactyla</taxon>
        <taxon>Ruminantia</taxon>
        <taxon>Pecora</taxon>
        <taxon>Moschidae</taxon>
        <taxon>Moschus</taxon>
    </lineage>
</organism>
<keyword evidence="3" id="KW-1185">Reference proteome</keyword>
<feature type="compositionally biased region" description="Polar residues" evidence="1">
    <location>
        <begin position="39"/>
        <end position="55"/>
    </location>
</feature>
<sequence>MRVNHVAHFVLLSQEMDAGLQAWQLRQQEKLQKEDRKQQNALKPTAEPTTKSIKK</sequence>
<evidence type="ECO:0000313" key="2">
    <source>
        <dbReference type="Ensembl" id="ENSMMSP00000021219.1"/>
    </source>
</evidence>
<feature type="compositionally biased region" description="Basic and acidic residues" evidence="1">
    <location>
        <begin position="29"/>
        <end position="38"/>
    </location>
</feature>
<dbReference type="GeneTree" id="ENSGT00940000166843"/>
<name>A0A8C6E5K4_MOSMO</name>
<evidence type="ECO:0000313" key="3">
    <source>
        <dbReference type="Proteomes" id="UP000694544"/>
    </source>
</evidence>
<dbReference type="Ensembl" id="ENSMMST00000023430.1">
    <property type="protein sequence ID" value="ENSMMSP00000021219.1"/>
    <property type="gene ID" value="ENSMMSG00000015920.1"/>
</dbReference>
<dbReference type="Proteomes" id="UP000694544">
    <property type="component" value="Unplaced"/>
</dbReference>
<feature type="region of interest" description="Disordered" evidence="1">
    <location>
        <begin position="29"/>
        <end position="55"/>
    </location>
</feature>
<proteinExistence type="predicted"/>
<protein>
    <recommendedName>
        <fullName evidence="4">39S ribosomal protein L52, mitochondrial</fullName>
    </recommendedName>
</protein>
<reference evidence="2" key="2">
    <citation type="submission" date="2025-09" db="UniProtKB">
        <authorList>
            <consortium name="Ensembl"/>
        </authorList>
    </citation>
    <scope>IDENTIFICATION</scope>
</reference>
<accession>A0A8C6E5K4</accession>
<reference evidence="2" key="1">
    <citation type="submission" date="2025-08" db="UniProtKB">
        <authorList>
            <consortium name="Ensembl"/>
        </authorList>
    </citation>
    <scope>IDENTIFICATION</scope>
</reference>
<evidence type="ECO:0000256" key="1">
    <source>
        <dbReference type="SAM" id="MobiDB-lite"/>
    </source>
</evidence>
<evidence type="ECO:0008006" key="4">
    <source>
        <dbReference type="Google" id="ProtNLM"/>
    </source>
</evidence>
<dbReference type="AlphaFoldDB" id="A0A8C6E5K4"/>